<dbReference type="Pfam" id="PF07676">
    <property type="entry name" value="PD40"/>
    <property type="match status" value="2"/>
</dbReference>
<evidence type="ECO:0000313" key="7">
    <source>
        <dbReference type="Proteomes" id="UP000033664"/>
    </source>
</evidence>
<reference evidence="6 7" key="1">
    <citation type="journal article" date="2015" name="BMC Genomics">
        <title>Genome mining reveals unlocked bioactive potential of marine Gram-negative bacteria.</title>
        <authorList>
            <person name="Machado H."/>
            <person name="Sonnenschein E.C."/>
            <person name="Melchiorsen J."/>
            <person name="Gram L."/>
        </authorList>
    </citation>
    <scope>NUCLEOTIDE SEQUENCE [LARGE SCALE GENOMIC DNA]</scope>
    <source>
        <strain evidence="6 7">S3137</strain>
    </source>
</reference>
<dbReference type="Gene3D" id="1.10.10.10">
    <property type="entry name" value="Winged helix-like DNA-binding domain superfamily/Winged helix DNA-binding domain"/>
    <property type="match status" value="1"/>
</dbReference>
<dbReference type="OrthoDB" id="9782895at2"/>
<dbReference type="InterPro" id="IPR001867">
    <property type="entry name" value="OmpR/PhoB-type_DNA-bd"/>
</dbReference>
<dbReference type="eggNOG" id="COG0823">
    <property type="taxonomic scope" value="Bacteria"/>
</dbReference>
<dbReference type="RefSeq" id="WP_071209400.1">
    <property type="nucleotide sequence ID" value="NZ_JXXY01000022.1"/>
</dbReference>
<dbReference type="SUPFAM" id="SSF82171">
    <property type="entry name" value="DPP6 N-terminal domain-like"/>
    <property type="match status" value="2"/>
</dbReference>
<evidence type="ECO:0000313" key="6">
    <source>
        <dbReference type="EMBL" id="KJY98640.1"/>
    </source>
</evidence>
<feature type="domain" description="OmpR/PhoB-type" evidence="5">
    <location>
        <begin position="4"/>
        <end position="103"/>
    </location>
</feature>
<feature type="transmembrane region" description="Helical" evidence="4">
    <location>
        <begin position="121"/>
        <end position="140"/>
    </location>
</feature>
<accession>A0A0F4PHN4</accession>
<comment type="similarity">
    <text evidence="1">Belongs to the TolB family.</text>
</comment>
<dbReference type="InterPro" id="IPR016032">
    <property type="entry name" value="Sig_transdc_resp-reg_C-effctor"/>
</dbReference>
<feature type="DNA-binding region" description="OmpR/PhoB-type" evidence="3">
    <location>
        <begin position="4"/>
        <end position="103"/>
    </location>
</feature>
<dbReference type="SUPFAM" id="SSF69304">
    <property type="entry name" value="Tricorn protease N-terminal domain"/>
    <property type="match status" value="1"/>
</dbReference>
<organism evidence="6 7">
    <name type="scientific">Pseudoalteromonas ruthenica</name>
    <dbReference type="NCBI Taxonomy" id="151081"/>
    <lineage>
        <taxon>Bacteria</taxon>
        <taxon>Pseudomonadati</taxon>
        <taxon>Pseudomonadota</taxon>
        <taxon>Gammaproteobacteria</taxon>
        <taxon>Alteromonadales</taxon>
        <taxon>Pseudoalteromonadaceae</taxon>
        <taxon>Pseudoalteromonas</taxon>
    </lineage>
</organism>
<dbReference type="PANTHER" id="PTHR36842">
    <property type="entry name" value="PROTEIN TOLB HOMOLOG"/>
    <property type="match status" value="1"/>
</dbReference>
<dbReference type="InterPro" id="IPR036388">
    <property type="entry name" value="WH-like_DNA-bd_sf"/>
</dbReference>
<dbReference type="EMBL" id="JXXZ01000010">
    <property type="protein sequence ID" value="KJY98640.1"/>
    <property type="molecule type" value="Genomic_DNA"/>
</dbReference>
<dbReference type="GeneID" id="58229412"/>
<dbReference type="PROSITE" id="PS51755">
    <property type="entry name" value="OMPR_PHOB"/>
    <property type="match status" value="1"/>
</dbReference>
<dbReference type="SUPFAM" id="SSF46894">
    <property type="entry name" value="C-terminal effector domain of the bipartite response regulators"/>
    <property type="match status" value="1"/>
</dbReference>
<dbReference type="Gene3D" id="2.120.10.30">
    <property type="entry name" value="TolB, C-terminal domain"/>
    <property type="match status" value="3"/>
</dbReference>
<dbReference type="SMART" id="SM00862">
    <property type="entry name" value="Trans_reg_C"/>
    <property type="match status" value="1"/>
</dbReference>
<dbReference type="GO" id="GO:0006355">
    <property type="term" value="P:regulation of DNA-templated transcription"/>
    <property type="evidence" value="ECO:0007669"/>
    <property type="project" value="InterPro"/>
</dbReference>
<keyword evidence="2 3" id="KW-0238">DNA-binding</keyword>
<dbReference type="CDD" id="cd00383">
    <property type="entry name" value="trans_reg_C"/>
    <property type="match status" value="1"/>
</dbReference>
<dbReference type="GO" id="GO:0000160">
    <property type="term" value="P:phosphorelay signal transduction system"/>
    <property type="evidence" value="ECO:0007669"/>
    <property type="project" value="InterPro"/>
</dbReference>
<dbReference type="eggNOG" id="COG3710">
    <property type="taxonomic scope" value="Bacteria"/>
</dbReference>
<dbReference type="InterPro" id="IPR011042">
    <property type="entry name" value="6-blade_b-propeller_TolB-like"/>
</dbReference>
<protein>
    <recommendedName>
        <fullName evidence="5">OmpR/PhoB-type domain-containing protein</fullName>
    </recommendedName>
</protein>
<evidence type="ECO:0000256" key="4">
    <source>
        <dbReference type="SAM" id="Phobius"/>
    </source>
</evidence>
<evidence type="ECO:0000256" key="3">
    <source>
        <dbReference type="PROSITE-ProRule" id="PRU01091"/>
    </source>
</evidence>
<gene>
    <name evidence="6" type="ORF">TW72_13000</name>
</gene>
<dbReference type="GO" id="GO:0003677">
    <property type="term" value="F:DNA binding"/>
    <property type="evidence" value="ECO:0007669"/>
    <property type="project" value="UniProtKB-UniRule"/>
</dbReference>
<dbReference type="PATRIC" id="fig|151081.8.peg.3611"/>
<comment type="caution">
    <text evidence="6">The sequence shown here is derived from an EMBL/GenBank/DDBJ whole genome shotgun (WGS) entry which is preliminary data.</text>
</comment>
<dbReference type="AlphaFoldDB" id="A0A0F4PHN4"/>
<evidence type="ECO:0000256" key="2">
    <source>
        <dbReference type="ARBA" id="ARBA00023125"/>
    </source>
</evidence>
<evidence type="ECO:0000256" key="1">
    <source>
        <dbReference type="ARBA" id="ARBA00009820"/>
    </source>
</evidence>
<evidence type="ECO:0000259" key="5">
    <source>
        <dbReference type="PROSITE" id="PS51755"/>
    </source>
</evidence>
<dbReference type="Pfam" id="PF00486">
    <property type="entry name" value="Trans_reg_C"/>
    <property type="match status" value="1"/>
</dbReference>
<name>A0A0F4PHN4_9GAMM</name>
<keyword evidence="4" id="KW-1133">Transmembrane helix</keyword>
<keyword evidence="7" id="KW-1185">Reference proteome</keyword>
<dbReference type="InterPro" id="IPR011659">
    <property type="entry name" value="WD40"/>
</dbReference>
<proteinExistence type="inferred from homology"/>
<keyword evidence="4" id="KW-0472">Membrane</keyword>
<keyword evidence="4" id="KW-0812">Transmembrane</keyword>
<dbReference type="Proteomes" id="UP000033664">
    <property type="component" value="Unassembled WGS sequence"/>
</dbReference>
<sequence>MQFGKEFLIGACHIDVSRCIITCGQNSHALQPKFMELLCYLAERYPEPVSRDELIAHIWQGNAYVGKKALTNAIWHLRSAFKQCDAQHEYIETLRKTGYRLCISPQAQEPKQVQTKPLKRSFALIFLGIMALSAIIFFWWPQPAAKIAQASSTKITDELGRELFPSVSPDGQWLLYSWRRLGQPTNLYKQSLLAPEQSAQAITQSPYRESRGVFSADMHSLFYYRKGKDIGCQVVQHSLLNNKVQILDQCLSKGSADVAISKDGHTLAYIGLSADGTTNIAYLRDLRTGSKRPLSCTHEPCQFRDEALALSPDASQVVVSRNYDSGHEELVLINATSGEQQQLTSGFLDVRGVAWHPLLSRLTFSVIEQGRRQGYHLHLPSGQLQALDLPGFSYPHYGPDGALYYHRWRIPKSIVRLSLDADVASTPFPLLLGEHSVRYPAYSEQAKKIVFVSNESGFDELWSADVDGSNRRQLTHLQMTAEDPSWSHDGRYIAFNAFSEHSNHLYIYDMHSGRAQQLEVSLNYFGRPTWSLDNHHLYVSDQKQLYSIDLKTLSVQALTQDGGAYAMAMDEQTLIYAKPQGKRLYLLNLSDGTSAPLTEEVLLSGAYGWHYHNEKVYFFKVNRADYRISRYDMATNKVTDVIRVQERGFSRNLGMSFVPHKNWLLYSAYKDPQIDIMVYR</sequence>